<evidence type="ECO:0000313" key="2">
    <source>
        <dbReference type="Proteomes" id="UP001289645"/>
    </source>
</evidence>
<dbReference type="EMBL" id="JAOXLN010000009">
    <property type="protein sequence ID" value="MDZ5085853.1"/>
    <property type="molecule type" value="Genomic_DNA"/>
</dbReference>
<accession>A0ACC6MG07</accession>
<organism evidence="1 2">
    <name type="scientific">Mycolicibacterium parafortuitum</name>
    <name type="common">Mycobacterium parafortuitum</name>
    <dbReference type="NCBI Taxonomy" id="39692"/>
    <lineage>
        <taxon>Bacteria</taxon>
        <taxon>Bacillati</taxon>
        <taxon>Actinomycetota</taxon>
        <taxon>Actinomycetes</taxon>
        <taxon>Mycobacteriales</taxon>
        <taxon>Mycobacteriaceae</taxon>
        <taxon>Mycolicibacterium</taxon>
    </lineage>
</organism>
<keyword evidence="2" id="KW-1185">Reference proteome</keyword>
<gene>
    <name evidence="1" type="ORF">OHX15_10685</name>
</gene>
<name>A0ACC6MG07_MYCPF</name>
<evidence type="ECO:0000313" key="1">
    <source>
        <dbReference type="EMBL" id="MDZ5085853.1"/>
    </source>
</evidence>
<comment type="caution">
    <text evidence="1">The sequence shown here is derived from an EMBL/GenBank/DDBJ whole genome shotgun (WGS) entry which is preliminary data.</text>
</comment>
<dbReference type="Proteomes" id="UP001289645">
    <property type="component" value="Unassembled WGS sequence"/>
</dbReference>
<sequence length="433" mass="48492">MATPRSAGTTTTSAATATGTAHGSGPRSVPGAGPATGAEPQVYYDPYDTGIVADPYPVYARLRDQAPLYHNPRYDFWALSRHADVERALLDWKVFSNRRSDILELVKSDFDMPEGVMMFEDPPEHTMLRGLMARVFTPRRMAEIEDRIRTYCINCLDPLVGTDGFDIIAELAAMMPMRVIGMLLGIPESEQVSVRDANDANLRTRPGTPMKVTDASRIADGRIYADYVDWRAANPSDDLMTALLNVEFTDEHGVHRKLTRPEVLHYTQVVAGAGNETTGRLIGWLAKVLAEHPEQRREIARDRSLLTRAVDETLRFEPTGPHVARYLAADFDYAGTTVPAGSAMLLLFGAANRDERRYRDPDTFDIHRDNISHLTFGKGLHYCLGANLARLEGRVALDELLNRWPEWDIDHDSARLAPTSTVRGWEYLRILVR</sequence>
<reference evidence="1 2" key="1">
    <citation type="journal article" date="2021" name="Chemosphere">
        <title>Bioballs carrying a syntrophic Rhodococcus and Mycolicibacterium consortium for simultaneous sorption and biodegradation of fuel oil in contaminated freshwater.</title>
        <authorList>
            <person name="Naloka K."/>
            <person name="Polrit D."/>
            <person name="Muangchinda C."/>
            <person name="Thoetkiattikul H."/>
            <person name="Pinyakong O."/>
        </authorList>
    </citation>
    <scope>NUCLEOTIDE SEQUENCE [LARGE SCALE GENOMIC DNA]</scope>
    <source>
        <strain evidence="1 2">J101</strain>
    </source>
</reference>
<protein>
    <submittedName>
        <fullName evidence="1">Cytochrome P450</fullName>
    </submittedName>
</protein>
<proteinExistence type="predicted"/>